<gene>
    <name evidence="3" type="ORF">DSM104329_02987</name>
</gene>
<name>A0A9E6XY01_9ACTN</name>
<sequence length="536" mass="56023">MSRRMAPAVVLLAAMLVAAAPAAAAPRVAATVPETLRTGQPVVVDGSARQAPRGARAVLQERRGRRWTARARARVRRDGTFALRWRGVGARAAVVVRVVLVDRRGRVVARGRMRVVHRTADPAPPPAPAADPSTAQAPVPADPDPPAPQAAVPTWPGFTPGGPLVVVADAQRLHSLGADRWDVWTCGDVGGATAQDAAAVLDGRIVPYFAWLSGGRYRPEFRARGALDGSDPSGCAPEARRLSAGRDGALIVQTERISASNDLCADDSSTLDPCAGEPTTLPGNDRIAWIGPGELFGAGAHISTVAHELGHALTWPHAFTGRLRIEIGGVEVGVEYDDPLDVMGYERLWGTGGWTDPSAGVFALKATQAIDRIAAGWVPDAAMTVHDRPAALYVLGPLDEPGLQVVTIPTGDPRAFLTLEARVDRPFDAVPGDGIVVSAVDQRPASCTTFDDAPVGCWGQVRRQSPAPNAPDSLDSLLGVGDAVSVAGVRIAVTGRSGDRFAVRVDGERAHFDPLLPALCLLAPDVCGALQGPLPG</sequence>
<dbReference type="KEGG" id="sbae:DSM104329_02987"/>
<reference evidence="3" key="1">
    <citation type="journal article" date="2022" name="Int. J. Syst. Evol. Microbiol.">
        <title>Pseudomonas aegrilactucae sp. nov. and Pseudomonas morbosilactucae sp. nov., pathogens causing bacterial rot of lettuce in Japan.</title>
        <authorList>
            <person name="Sawada H."/>
            <person name="Fujikawa T."/>
            <person name="Satou M."/>
        </authorList>
    </citation>
    <scope>NUCLEOTIDE SEQUENCE</scope>
    <source>
        <strain evidence="3">0166_1</strain>
    </source>
</reference>
<accession>A0A9E6XY01</accession>
<dbReference type="AlphaFoldDB" id="A0A9E6XY01"/>
<proteinExistence type="predicted"/>
<dbReference type="Proteomes" id="UP001162834">
    <property type="component" value="Chromosome"/>
</dbReference>
<feature type="signal peptide" evidence="2">
    <location>
        <begin position="1"/>
        <end position="24"/>
    </location>
</feature>
<keyword evidence="2" id="KW-0732">Signal</keyword>
<dbReference type="EMBL" id="CP087164">
    <property type="protein sequence ID" value="UGS36579.1"/>
    <property type="molecule type" value="Genomic_DNA"/>
</dbReference>
<organism evidence="3 4">
    <name type="scientific">Capillimicrobium parvum</name>
    <dbReference type="NCBI Taxonomy" id="2884022"/>
    <lineage>
        <taxon>Bacteria</taxon>
        <taxon>Bacillati</taxon>
        <taxon>Actinomycetota</taxon>
        <taxon>Thermoleophilia</taxon>
        <taxon>Solirubrobacterales</taxon>
        <taxon>Capillimicrobiaceae</taxon>
        <taxon>Capillimicrobium</taxon>
    </lineage>
</organism>
<feature type="chain" id="PRO_5038352390" evidence="2">
    <location>
        <begin position="25"/>
        <end position="536"/>
    </location>
</feature>
<feature type="region of interest" description="Disordered" evidence="1">
    <location>
        <begin position="117"/>
        <end position="149"/>
    </location>
</feature>
<keyword evidence="4" id="KW-1185">Reference proteome</keyword>
<protein>
    <submittedName>
        <fullName evidence="3">Uncharacterized protein</fullName>
    </submittedName>
</protein>
<evidence type="ECO:0000256" key="2">
    <source>
        <dbReference type="SAM" id="SignalP"/>
    </source>
</evidence>
<evidence type="ECO:0000313" key="3">
    <source>
        <dbReference type="EMBL" id="UGS36579.1"/>
    </source>
</evidence>
<feature type="compositionally biased region" description="Low complexity" evidence="1">
    <location>
        <begin position="130"/>
        <end position="139"/>
    </location>
</feature>
<evidence type="ECO:0000313" key="4">
    <source>
        <dbReference type="Proteomes" id="UP001162834"/>
    </source>
</evidence>
<dbReference type="RefSeq" id="WP_259310648.1">
    <property type="nucleotide sequence ID" value="NZ_CP087164.1"/>
</dbReference>
<evidence type="ECO:0000256" key="1">
    <source>
        <dbReference type="SAM" id="MobiDB-lite"/>
    </source>
</evidence>